<keyword evidence="4" id="KW-0269">Exonuclease</keyword>
<dbReference type="PANTHER" id="PTHR30337:SF7">
    <property type="entry name" value="PHOSPHOESTERASE"/>
    <property type="match status" value="1"/>
</dbReference>
<dbReference type="CDD" id="cd00840">
    <property type="entry name" value="MPP_Mre11_N"/>
    <property type="match status" value="1"/>
</dbReference>
<keyword evidence="4" id="KW-0540">Nuclease</keyword>
<dbReference type="Pfam" id="PF00149">
    <property type="entry name" value="Metallophos"/>
    <property type="match status" value="1"/>
</dbReference>
<feature type="domain" description="Calcineurin-like phosphoesterase" evidence="3">
    <location>
        <begin position="5"/>
        <end position="218"/>
    </location>
</feature>
<dbReference type="PANTHER" id="PTHR30337">
    <property type="entry name" value="COMPONENT OF ATP-DEPENDENT DSDNA EXONUCLEASE"/>
    <property type="match status" value="1"/>
</dbReference>
<evidence type="ECO:0000313" key="4">
    <source>
        <dbReference type="EMBL" id="SDL08970.1"/>
    </source>
</evidence>
<organism evidence="4 5">
    <name type="scientific">Halarsenatibacter silvermanii</name>
    <dbReference type="NCBI Taxonomy" id="321763"/>
    <lineage>
        <taxon>Bacteria</taxon>
        <taxon>Bacillati</taxon>
        <taxon>Bacillota</taxon>
        <taxon>Clostridia</taxon>
        <taxon>Halanaerobiales</taxon>
        <taxon>Halarsenatibacteraceae</taxon>
        <taxon>Halarsenatibacter</taxon>
    </lineage>
</organism>
<dbReference type="SUPFAM" id="SSF56300">
    <property type="entry name" value="Metallo-dependent phosphatases"/>
    <property type="match status" value="1"/>
</dbReference>
<dbReference type="InterPro" id="IPR050535">
    <property type="entry name" value="DNA_Repair-Maintenance_Comp"/>
</dbReference>
<gene>
    <name evidence="4" type="ORF">SAMN04488692_101127</name>
</gene>
<dbReference type="GO" id="GO:0004527">
    <property type="term" value="F:exonuclease activity"/>
    <property type="evidence" value="ECO:0007669"/>
    <property type="project" value="UniProtKB-KW"/>
</dbReference>
<sequence length="483" mass="55424">MSDNLKFIHTADIHLGRPVKHGGNPPKRVEEHFNQAGLKACRLMAAAAVAEQVDFLLISGDLYDRRARSVKASRFLRDLFAELKREGIAVYIISGNHDPGGAENEPFELPDNAKILAQDGVEMIRHPEFLERNKPAEAELPSKEKNSRARVLGQSYRSRFEERSMYRYFTVPDQTRYNIGMLHTQLTADSSRYVPVSKSDLRDKSGIHYWALGHLHRPQVLNHKPPAVVFPGTPQAHSIGERGLKGCFLVGNDPEYPSRRPSINFIPTSPVIFQRLVVDISKEAEKGGKTIETLTDLKERLKKRARKFMARKNEDRMDFPGSSRVNLLEPESSWFSGKKIKPGRAFIVRWVVEGRGPVHRYIKDNFAEAAAELIDELNRIFADAGRKTILWSKSLQFHTGPELPPHNELRENELYDRVEKILAELEEDEELKKELLSEWGEIWQGSEEPEERRDDRFYPDEETRREILSAARREIITLLFDGD</sequence>
<dbReference type="InterPro" id="IPR004843">
    <property type="entry name" value="Calcineurin-like_PHP"/>
</dbReference>
<keyword evidence="5" id="KW-1185">Reference proteome</keyword>
<dbReference type="Proteomes" id="UP000199476">
    <property type="component" value="Unassembled WGS sequence"/>
</dbReference>
<dbReference type="InterPro" id="IPR029052">
    <property type="entry name" value="Metallo-depent_PP-like"/>
</dbReference>
<dbReference type="AlphaFoldDB" id="A0A1G9H7Q1"/>
<dbReference type="OrthoDB" id="9773856at2"/>
<evidence type="ECO:0000256" key="2">
    <source>
        <dbReference type="SAM" id="Coils"/>
    </source>
</evidence>
<keyword evidence="2" id="KW-0175">Coiled coil</keyword>
<protein>
    <submittedName>
        <fullName evidence="4">DNA repair exonuclease SbcCD nuclease subunit</fullName>
    </submittedName>
</protein>
<feature type="coiled-coil region" evidence="2">
    <location>
        <begin position="411"/>
        <end position="438"/>
    </location>
</feature>
<dbReference type="EMBL" id="FNGO01000001">
    <property type="protein sequence ID" value="SDL08970.1"/>
    <property type="molecule type" value="Genomic_DNA"/>
</dbReference>
<evidence type="ECO:0000259" key="3">
    <source>
        <dbReference type="Pfam" id="PF00149"/>
    </source>
</evidence>
<dbReference type="InterPro" id="IPR041796">
    <property type="entry name" value="Mre11_N"/>
</dbReference>
<name>A0A1G9H7Q1_9FIRM</name>
<evidence type="ECO:0000256" key="1">
    <source>
        <dbReference type="ARBA" id="ARBA00022801"/>
    </source>
</evidence>
<dbReference type="RefSeq" id="WP_089757648.1">
    <property type="nucleotide sequence ID" value="NZ_FNGO01000001.1"/>
</dbReference>
<accession>A0A1G9H7Q1</accession>
<dbReference type="Gene3D" id="3.60.21.10">
    <property type="match status" value="1"/>
</dbReference>
<keyword evidence="1" id="KW-0378">Hydrolase</keyword>
<proteinExistence type="predicted"/>
<evidence type="ECO:0000313" key="5">
    <source>
        <dbReference type="Proteomes" id="UP000199476"/>
    </source>
</evidence>
<dbReference type="STRING" id="321763.SAMN04488692_101127"/>
<reference evidence="4 5" key="1">
    <citation type="submission" date="2016-10" db="EMBL/GenBank/DDBJ databases">
        <authorList>
            <person name="de Groot N.N."/>
        </authorList>
    </citation>
    <scope>NUCLEOTIDE SEQUENCE [LARGE SCALE GENOMIC DNA]</scope>
    <source>
        <strain evidence="4 5">SLAS-1</strain>
    </source>
</reference>